<protein>
    <submittedName>
        <fullName evidence="3">Acyl-CoA synthetase (AMP-forming)/AMP-acid ligase II/glyoxylase-like metal-dependent hydrolase (Beta-lactamase superfamily II)</fullName>
    </submittedName>
</protein>
<keyword evidence="4" id="KW-1185">Reference proteome</keyword>
<dbReference type="RefSeq" id="WP_146836056.1">
    <property type="nucleotide sequence ID" value="NZ_BJVQ01000016.1"/>
</dbReference>
<dbReference type="AlphaFoldDB" id="A0A511FB05"/>
<name>A0A511FB05_9CELL</name>
<dbReference type="GO" id="GO:0006631">
    <property type="term" value="P:fatty acid metabolic process"/>
    <property type="evidence" value="ECO:0007669"/>
    <property type="project" value="TreeGrafter"/>
</dbReference>
<dbReference type="Pfam" id="PF13193">
    <property type="entry name" value="AMP-binding_C"/>
    <property type="match status" value="1"/>
</dbReference>
<dbReference type="Proteomes" id="UP000321723">
    <property type="component" value="Unassembled WGS sequence"/>
</dbReference>
<dbReference type="Pfam" id="PF00501">
    <property type="entry name" value="AMP-binding"/>
    <property type="match status" value="1"/>
</dbReference>
<gene>
    <name evidence="2" type="ORF">CHO01_15280</name>
    <name evidence="3" type="ORF">HNR08_000381</name>
</gene>
<accession>A0A511FB05</accession>
<dbReference type="SMART" id="SM00849">
    <property type="entry name" value="Lactamase_B"/>
    <property type="match status" value="1"/>
</dbReference>
<dbReference type="SUPFAM" id="SSF56801">
    <property type="entry name" value="Acetyl-CoA synthetase-like"/>
    <property type="match status" value="1"/>
</dbReference>
<dbReference type="InterPro" id="IPR020845">
    <property type="entry name" value="AMP-binding_CS"/>
</dbReference>
<dbReference type="GO" id="GO:0031956">
    <property type="term" value="F:medium-chain fatty acid-CoA ligase activity"/>
    <property type="evidence" value="ECO:0007669"/>
    <property type="project" value="TreeGrafter"/>
</dbReference>
<dbReference type="GO" id="GO:0016787">
    <property type="term" value="F:hydrolase activity"/>
    <property type="evidence" value="ECO:0007669"/>
    <property type="project" value="UniProtKB-KW"/>
</dbReference>
<proteinExistence type="predicted"/>
<dbReference type="PROSITE" id="PS00455">
    <property type="entry name" value="AMP_BINDING"/>
    <property type="match status" value="1"/>
</dbReference>
<dbReference type="InterPro" id="IPR042099">
    <property type="entry name" value="ANL_N_sf"/>
</dbReference>
<dbReference type="Gene3D" id="3.60.15.10">
    <property type="entry name" value="Ribonuclease Z/Hydroxyacylglutathione hydrolase-like"/>
    <property type="match status" value="1"/>
</dbReference>
<dbReference type="InterPro" id="IPR025110">
    <property type="entry name" value="AMP-bd_C"/>
</dbReference>
<dbReference type="Proteomes" id="UP000564629">
    <property type="component" value="Unassembled WGS sequence"/>
</dbReference>
<evidence type="ECO:0000313" key="2">
    <source>
        <dbReference type="EMBL" id="GEL46412.1"/>
    </source>
</evidence>
<sequence length="892" mass="93859">MTPAQRTATDVPRGPALAARCANMAEPFLAAAAAHPDRPALVLGDVVVDYASARDTVHRLARALLGQGVRPGDRVAYLLPSCPEIVELFYAVQLIGAVAVPLNVRLTAREVTCLARSCDATALVFAAMYTPQVDAEGLTGVRLLCVDGPCTPAGAVPWPATGLGVADPAAAVGARPAWARSLTDLQRAASAEPVEPVRDPDAVSRIQFTGGSTGTPKGVERTHRADLVNAEGTYLSNGLDRDERKVVLIQCPLDHHAGHAWMSMGVAVGATLVLCAGFDAGTILRQVDRHGVSYLILLPPSTLGRLLRHPGIDDHDLSSVRLVQSAAGALAPDVLAAVYRHFPRAVLSYGWGQTESGLGACAVLGPEEAGPDAAHAGSVGRPMPFTEIRLVDDDGRDVPEGAVGEAVVRTAAVMAGYHRQPAATLAVFTADGWLRTGDLMRRDADGWLYLMSRRRDLIKSGGENVFAAEVDAAVRTHPGVADCVVFGVPDPVLGEAVAVAVEPRGPGPAPTLAELQDTCCARLARYKKPRHLYVLDGLGRNDAGKIDTRDVVRTCGVLDAVRASRAERPDLAGAYSQVCEDPDVFRIPLPHTAGLESATLCYLIRGRTRSLLVDTGSDTAAGLGLLARVLDHLGVRRADLDVLVTHEHPDHTGLAHRIRARGGRVLAGEGAVAHLRRCAEPGARAEARDRWAAAGFGADADALAALDVRSAGTDLLDQDPVPLADGAVLPVDGHGWRVLATPGHTPGSICLYQPESRLLLTGDHLLGHVTPPLCPGASAADHLAGLHRVADLPVDAWLPGHGPADVPAAARARELLAHHEERLARLAELVARDDGATAADLVPLLGWRNVPDWHAAPLGLRWLTAGQTVAYLDLLVGRGVLRRGADGAHHRN</sequence>
<dbReference type="Gene3D" id="3.40.50.12780">
    <property type="entry name" value="N-terminal domain of ligase-like"/>
    <property type="match status" value="1"/>
</dbReference>
<evidence type="ECO:0000259" key="1">
    <source>
        <dbReference type="SMART" id="SM00849"/>
    </source>
</evidence>
<dbReference type="OrthoDB" id="9803968at2"/>
<dbReference type="PANTHER" id="PTHR43201">
    <property type="entry name" value="ACYL-COA SYNTHETASE"/>
    <property type="match status" value="1"/>
</dbReference>
<comment type="caution">
    <text evidence="2">The sequence shown here is derived from an EMBL/GenBank/DDBJ whole genome shotgun (WGS) entry which is preliminary data.</text>
</comment>
<dbReference type="InterPro" id="IPR045851">
    <property type="entry name" value="AMP-bd_C_sf"/>
</dbReference>
<dbReference type="PANTHER" id="PTHR43201:SF32">
    <property type="entry name" value="2-SUCCINYLBENZOATE--COA LIGASE, CHLOROPLASTIC_PEROXISOMAL"/>
    <property type="match status" value="1"/>
</dbReference>
<evidence type="ECO:0000313" key="5">
    <source>
        <dbReference type="Proteomes" id="UP000564629"/>
    </source>
</evidence>
<dbReference type="Gene3D" id="3.30.300.30">
    <property type="match status" value="1"/>
</dbReference>
<keyword evidence="3" id="KW-0378">Hydrolase</keyword>
<organism evidence="2 4">
    <name type="scientific">Cellulomonas hominis</name>
    <dbReference type="NCBI Taxonomy" id="156981"/>
    <lineage>
        <taxon>Bacteria</taxon>
        <taxon>Bacillati</taxon>
        <taxon>Actinomycetota</taxon>
        <taxon>Actinomycetes</taxon>
        <taxon>Micrococcales</taxon>
        <taxon>Cellulomonadaceae</taxon>
        <taxon>Cellulomonas</taxon>
    </lineage>
</organism>
<dbReference type="InterPro" id="IPR000873">
    <property type="entry name" value="AMP-dep_synth/lig_dom"/>
</dbReference>
<dbReference type="InterPro" id="IPR001279">
    <property type="entry name" value="Metallo-B-lactamas"/>
</dbReference>
<keyword evidence="3" id="KW-0436">Ligase</keyword>
<reference evidence="2 4" key="1">
    <citation type="submission" date="2019-07" db="EMBL/GenBank/DDBJ databases">
        <title>Whole genome shotgun sequence of Cellulomonas hominis NBRC 16055.</title>
        <authorList>
            <person name="Hosoyama A."/>
            <person name="Uohara A."/>
            <person name="Ohji S."/>
            <person name="Ichikawa N."/>
        </authorList>
    </citation>
    <scope>NUCLEOTIDE SEQUENCE [LARGE SCALE GENOMIC DNA]</scope>
    <source>
        <strain evidence="2 4">NBRC 16055</strain>
    </source>
</reference>
<feature type="domain" description="Metallo-beta-lactamase" evidence="1">
    <location>
        <begin position="598"/>
        <end position="801"/>
    </location>
</feature>
<evidence type="ECO:0000313" key="3">
    <source>
        <dbReference type="EMBL" id="MBB5471645.1"/>
    </source>
</evidence>
<dbReference type="EMBL" id="BJVQ01000016">
    <property type="protein sequence ID" value="GEL46412.1"/>
    <property type="molecule type" value="Genomic_DNA"/>
</dbReference>
<dbReference type="Pfam" id="PF00753">
    <property type="entry name" value="Lactamase_B"/>
    <property type="match status" value="1"/>
</dbReference>
<dbReference type="SUPFAM" id="SSF56281">
    <property type="entry name" value="Metallo-hydrolase/oxidoreductase"/>
    <property type="match status" value="1"/>
</dbReference>
<evidence type="ECO:0000313" key="4">
    <source>
        <dbReference type="Proteomes" id="UP000321723"/>
    </source>
</evidence>
<dbReference type="EMBL" id="JACHDN010000001">
    <property type="protein sequence ID" value="MBB5471645.1"/>
    <property type="molecule type" value="Genomic_DNA"/>
</dbReference>
<dbReference type="InterPro" id="IPR036866">
    <property type="entry name" value="RibonucZ/Hydroxyglut_hydro"/>
</dbReference>
<reference evidence="3 5" key="2">
    <citation type="submission" date="2020-08" db="EMBL/GenBank/DDBJ databases">
        <title>Sequencing the genomes of 1000 actinobacteria strains.</title>
        <authorList>
            <person name="Klenk H.-P."/>
        </authorList>
    </citation>
    <scope>NUCLEOTIDE SEQUENCE [LARGE SCALE GENOMIC DNA]</scope>
    <source>
        <strain evidence="3 5">DSM 9581</strain>
    </source>
</reference>